<dbReference type="InterPro" id="IPR050300">
    <property type="entry name" value="GDXG_lipolytic_enzyme"/>
</dbReference>
<evidence type="ECO:0000313" key="6">
    <source>
        <dbReference type="Proteomes" id="UP001152797"/>
    </source>
</evidence>
<keyword evidence="6" id="KW-1185">Reference proteome</keyword>
<dbReference type="Proteomes" id="UP001152797">
    <property type="component" value="Unassembled WGS sequence"/>
</dbReference>
<reference evidence="3" key="1">
    <citation type="submission" date="2022-10" db="EMBL/GenBank/DDBJ databases">
        <authorList>
            <person name="Chen Y."/>
            <person name="Dougan E. K."/>
            <person name="Chan C."/>
            <person name="Rhodes N."/>
            <person name="Thang M."/>
        </authorList>
    </citation>
    <scope>NUCLEOTIDE SEQUENCE</scope>
</reference>
<reference evidence="4" key="2">
    <citation type="submission" date="2024-04" db="EMBL/GenBank/DDBJ databases">
        <authorList>
            <person name="Chen Y."/>
            <person name="Shah S."/>
            <person name="Dougan E. K."/>
            <person name="Thang M."/>
            <person name="Chan C."/>
        </authorList>
    </citation>
    <scope>NUCLEOTIDE SEQUENCE [LARGE SCALE GENOMIC DNA]</scope>
</reference>
<protein>
    <submittedName>
        <fullName evidence="5">Arylacetamide deacetylase</fullName>
    </submittedName>
</protein>
<dbReference type="SUPFAM" id="SSF53474">
    <property type="entry name" value="alpha/beta-Hydrolases"/>
    <property type="match status" value="1"/>
</dbReference>
<organism evidence="3">
    <name type="scientific">Cladocopium goreaui</name>
    <dbReference type="NCBI Taxonomy" id="2562237"/>
    <lineage>
        <taxon>Eukaryota</taxon>
        <taxon>Sar</taxon>
        <taxon>Alveolata</taxon>
        <taxon>Dinophyceae</taxon>
        <taxon>Suessiales</taxon>
        <taxon>Symbiodiniaceae</taxon>
        <taxon>Cladocopium</taxon>
    </lineage>
</organism>
<gene>
    <name evidence="3" type="ORF">C1SCF055_LOCUS32039</name>
</gene>
<dbReference type="GO" id="GO:0016787">
    <property type="term" value="F:hydrolase activity"/>
    <property type="evidence" value="ECO:0007669"/>
    <property type="project" value="UniProtKB-KW"/>
</dbReference>
<accession>A0A9P1DAV7</accession>
<comment type="caution">
    <text evidence="3">The sequence shown here is derived from an EMBL/GenBank/DDBJ whole genome shotgun (WGS) entry which is preliminary data.</text>
</comment>
<evidence type="ECO:0000256" key="1">
    <source>
        <dbReference type="ARBA" id="ARBA00022801"/>
    </source>
</evidence>
<name>A0A9P1DAV7_9DINO</name>
<dbReference type="Pfam" id="PF07859">
    <property type="entry name" value="Abhydrolase_3"/>
    <property type="match status" value="1"/>
</dbReference>
<dbReference type="AlphaFoldDB" id="A0A9P1DAV7"/>
<proteinExistence type="predicted"/>
<dbReference type="EMBL" id="CAMXCT020003813">
    <property type="protein sequence ID" value="CAL1159772.1"/>
    <property type="molecule type" value="Genomic_DNA"/>
</dbReference>
<evidence type="ECO:0000313" key="5">
    <source>
        <dbReference type="EMBL" id="CAL4793709.1"/>
    </source>
</evidence>
<dbReference type="EMBL" id="CAMXCT030003813">
    <property type="protein sequence ID" value="CAL4793709.1"/>
    <property type="molecule type" value="Genomic_DNA"/>
</dbReference>
<sequence>MDPVGSERLLEQTTPRRCVRYGTWALWFASWWGLKCLVLDQDASVYLLCMSLAVHVRIPPPLGQVPPLMDPLLVYVQGWSSFFCLLFGGLAVQSYLSRGDASAMPLGSHWYLLSCLSCGASSYRRLQDVEHTQRSLRVTTKVTVKRPWLTKLHPYLYYFFHSVPGHSTDVVIERRSPAGLHVPLDLWYVPSTDSALRPVLFLIHGGAWRGGEARCSPQAPLLQSLAASGFLILSCEYRRRGAAWPMQLEDCSAALEWLINEGAALYRADPSDVTLAGTSAGGHLAALLLTKLLQDAKFALLPRAAMLFYPALDPSDRFTNSTVRLPFSCSPLGVRYKMSALEWFFQLIVLHGNEDLWPSAEPMRQLERVDRDCISRWPPTLIVHGDCDGIVPIEHSAHFLLCLESWAAPSRREDQLLRVPGGRHTFESVYGDLSDCCYNAALSWLQKIRSSEHSLNAKPAMCDP</sequence>
<dbReference type="OrthoDB" id="19653at2759"/>
<dbReference type="InterPro" id="IPR013094">
    <property type="entry name" value="AB_hydrolase_3"/>
</dbReference>
<dbReference type="InterPro" id="IPR029058">
    <property type="entry name" value="AB_hydrolase_fold"/>
</dbReference>
<dbReference type="Gene3D" id="3.40.50.1820">
    <property type="entry name" value="alpha/beta hydrolase"/>
    <property type="match status" value="1"/>
</dbReference>
<evidence type="ECO:0000313" key="3">
    <source>
        <dbReference type="EMBL" id="CAI4006397.1"/>
    </source>
</evidence>
<keyword evidence="1" id="KW-0378">Hydrolase</keyword>
<evidence type="ECO:0000313" key="4">
    <source>
        <dbReference type="EMBL" id="CAL1159772.1"/>
    </source>
</evidence>
<feature type="domain" description="Alpha/beta hydrolase fold-3" evidence="2">
    <location>
        <begin position="201"/>
        <end position="388"/>
    </location>
</feature>
<evidence type="ECO:0000259" key="2">
    <source>
        <dbReference type="Pfam" id="PF07859"/>
    </source>
</evidence>
<dbReference type="EMBL" id="CAMXCT010003813">
    <property type="protein sequence ID" value="CAI4006397.1"/>
    <property type="molecule type" value="Genomic_DNA"/>
</dbReference>
<dbReference type="PANTHER" id="PTHR48081">
    <property type="entry name" value="AB HYDROLASE SUPERFAMILY PROTEIN C4A8.06C"/>
    <property type="match status" value="1"/>
</dbReference>